<dbReference type="Gene3D" id="1.10.260.40">
    <property type="entry name" value="lambda repressor-like DNA-binding domains"/>
    <property type="match status" value="1"/>
</dbReference>
<dbReference type="SMART" id="SM00530">
    <property type="entry name" value="HTH_XRE"/>
    <property type="match status" value="1"/>
</dbReference>
<evidence type="ECO:0000256" key="1">
    <source>
        <dbReference type="ARBA" id="ARBA00023125"/>
    </source>
</evidence>
<dbReference type="Gene3D" id="2.10.109.10">
    <property type="entry name" value="Umud Fragment, subunit A"/>
    <property type="match status" value="1"/>
</dbReference>
<gene>
    <name evidence="3" type="ORF">J2S18_002105</name>
</gene>
<feature type="domain" description="HTH cro/C1-type" evidence="2">
    <location>
        <begin position="8"/>
        <end position="62"/>
    </location>
</feature>
<dbReference type="Pfam" id="PF00717">
    <property type="entry name" value="Peptidase_S24"/>
    <property type="match status" value="1"/>
</dbReference>
<dbReference type="SUPFAM" id="SSF47413">
    <property type="entry name" value="lambda repressor-like DNA-binding domains"/>
    <property type="match status" value="1"/>
</dbReference>
<organism evidence="3 4">
    <name type="scientific">Eubacterium multiforme</name>
    <dbReference type="NCBI Taxonomy" id="83339"/>
    <lineage>
        <taxon>Bacteria</taxon>
        <taxon>Bacillati</taxon>
        <taxon>Bacillota</taxon>
        <taxon>Clostridia</taxon>
        <taxon>Eubacteriales</taxon>
        <taxon>Eubacteriaceae</taxon>
        <taxon>Eubacterium</taxon>
    </lineage>
</organism>
<dbReference type="Pfam" id="PF01381">
    <property type="entry name" value="HTH_3"/>
    <property type="match status" value="1"/>
</dbReference>
<dbReference type="SUPFAM" id="SSF51306">
    <property type="entry name" value="LexA/Signal peptidase"/>
    <property type="match status" value="1"/>
</dbReference>
<dbReference type="Proteomes" id="UP001228504">
    <property type="component" value="Unassembled WGS sequence"/>
</dbReference>
<dbReference type="EMBL" id="JAUSUF010000007">
    <property type="protein sequence ID" value="MDQ0150167.1"/>
    <property type="molecule type" value="Genomic_DNA"/>
</dbReference>
<dbReference type="InterPro" id="IPR015927">
    <property type="entry name" value="Peptidase_S24_S26A/B/C"/>
</dbReference>
<dbReference type="InterPro" id="IPR010982">
    <property type="entry name" value="Lambda_DNA-bd_dom_sf"/>
</dbReference>
<sequence>MSRVGDRIKEARLKANMPQKALAKKLGVSEKYINEVELGRKIAQESFINKVSKVLNTDLNDISMVATDEELMEEKKSFREVNSTSKKNNKSNDVWENAFSSVLKNVPIYDYSLKNIKGHKELPIHSNKIEGYNQDKVLYIEVSDDEMSGFRMLKGDLVFGHLVTELNQNGFYLVEYKGETKIREIRRLDNSKALLMNNRGSLMTETVEVRNIKVIAKLDRIEIKL</sequence>
<dbReference type="PANTHER" id="PTHR46558:SF3">
    <property type="entry name" value="TRANSCRIPTIONAL REGULATOR"/>
    <property type="match status" value="1"/>
</dbReference>
<protein>
    <submittedName>
        <fullName evidence="3">Transcriptional regulator with XRE-family HTH domain</fullName>
    </submittedName>
</protein>
<reference evidence="3 4" key="1">
    <citation type="submission" date="2023-07" db="EMBL/GenBank/DDBJ databases">
        <title>Genomic Encyclopedia of Type Strains, Phase IV (KMG-IV): sequencing the most valuable type-strain genomes for metagenomic binning, comparative biology and taxonomic classification.</title>
        <authorList>
            <person name="Goeker M."/>
        </authorList>
    </citation>
    <scope>NUCLEOTIDE SEQUENCE [LARGE SCALE GENOMIC DNA]</scope>
    <source>
        <strain evidence="3 4">DSM 20694</strain>
    </source>
</reference>
<keyword evidence="1" id="KW-0238">DNA-binding</keyword>
<evidence type="ECO:0000313" key="4">
    <source>
        <dbReference type="Proteomes" id="UP001228504"/>
    </source>
</evidence>
<dbReference type="InterPro" id="IPR001387">
    <property type="entry name" value="Cro/C1-type_HTH"/>
</dbReference>
<keyword evidence="4" id="KW-1185">Reference proteome</keyword>
<name>A0ABT9UV25_9FIRM</name>
<dbReference type="PANTHER" id="PTHR46558">
    <property type="entry name" value="TRACRIPTIONAL REGULATORY PROTEIN-RELATED-RELATED"/>
    <property type="match status" value="1"/>
</dbReference>
<dbReference type="PROSITE" id="PS50943">
    <property type="entry name" value="HTH_CROC1"/>
    <property type="match status" value="1"/>
</dbReference>
<dbReference type="InterPro" id="IPR036286">
    <property type="entry name" value="LexA/Signal_pep-like_sf"/>
</dbReference>
<dbReference type="CDD" id="cd00093">
    <property type="entry name" value="HTH_XRE"/>
    <property type="match status" value="1"/>
</dbReference>
<proteinExistence type="predicted"/>
<dbReference type="RefSeq" id="WP_307486682.1">
    <property type="nucleotide sequence ID" value="NZ_JAUSUF010000007.1"/>
</dbReference>
<evidence type="ECO:0000313" key="3">
    <source>
        <dbReference type="EMBL" id="MDQ0150167.1"/>
    </source>
</evidence>
<accession>A0ABT9UV25</accession>
<comment type="caution">
    <text evidence="3">The sequence shown here is derived from an EMBL/GenBank/DDBJ whole genome shotgun (WGS) entry which is preliminary data.</text>
</comment>
<evidence type="ECO:0000259" key="2">
    <source>
        <dbReference type="PROSITE" id="PS50943"/>
    </source>
</evidence>